<dbReference type="Pfam" id="PF24841">
    <property type="entry name" value="DUF7719"/>
    <property type="match status" value="1"/>
</dbReference>
<dbReference type="Proteomes" id="UP001219568">
    <property type="component" value="Unassembled WGS sequence"/>
</dbReference>
<dbReference type="PANTHER" id="PTHR37846">
    <property type="entry name" value="YALI0B21296P"/>
    <property type="match status" value="1"/>
</dbReference>
<accession>A0AAD6N9C1</accession>
<keyword evidence="2" id="KW-0812">Transmembrane</keyword>
<reference evidence="4" key="1">
    <citation type="journal article" date="2023" name="IMA Fungus">
        <title>Comparative genomic study of the Penicillium genus elucidates a diverse pangenome and 15 lateral gene transfer events.</title>
        <authorList>
            <person name="Petersen C."/>
            <person name="Sorensen T."/>
            <person name="Nielsen M.R."/>
            <person name="Sondergaard T.E."/>
            <person name="Sorensen J.L."/>
            <person name="Fitzpatrick D.A."/>
            <person name="Frisvad J.C."/>
            <person name="Nielsen K.L."/>
        </authorList>
    </citation>
    <scope>NUCLEOTIDE SEQUENCE</scope>
    <source>
        <strain evidence="4">IBT 15450</strain>
    </source>
</reference>
<dbReference type="EMBL" id="JAQJZL010000004">
    <property type="protein sequence ID" value="KAJ6043749.1"/>
    <property type="molecule type" value="Genomic_DNA"/>
</dbReference>
<proteinExistence type="predicted"/>
<evidence type="ECO:0000256" key="2">
    <source>
        <dbReference type="SAM" id="Phobius"/>
    </source>
</evidence>
<dbReference type="InterPro" id="IPR056136">
    <property type="entry name" value="DUF7719"/>
</dbReference>
<keyword evidence="2" id="KW-1133">Transmembrane helix</keyword>
<sequence length="302" mass="32848">MEARNRKQRRAAASSSNKDEPEITYAQPPRNGPTKNKATVEKTLYDIIAERQKGLNQSNPSSTIPEGAKIIPESVGTRFVTVDDAGNLVDTDGDISNHLSAHAPPKKGRKSAGGTATTTKDDESEVIIDKPLPPFLDTILLSLPLTTLHLTLGYIAAHQYAESIDLPKLFKDSVTTAFPLLTLFVHLAHGHIISFKSKPSSKTEAEPSLFPLTSDKLTFSFFRKLVFPPALRTFVFLPVAVVLGAHLIAITNGEPYYAIMKKAPAVGTIWIWSILELSFGAAVIGALGPLAWGVWWMGYGIF</sequence>
<feature type="compositionally biased region" description="Basic residues" evidence="1">
    <location>
        <begin position="1"/>
        <end position="10"/>
    </location>
</feature>
<protein>
    <recommendedName>
        <fullName evidence="3">DUF7719 domain-containing protein</fullName>
    </recommendedName>
</protein>
<dbReference type="AlphaFoldDB" id="A0AAD6N9C1"/>
<gene>
    <name evidence="4" type="ORF">N7460_005104</name>
</gene>
<comment type="caution">
    <text evidence="4">The sequence shown here is derived from an EMBL/GenBank/DDBJ whole genome shotgun (WGS) entry which is preliminary data.</text>
</comment>
<reference evidence="4" key="2">
    <citation type="submission" date="2023-01" db="EMBL/GenBank/DDBJ databases">
        <authorList>
            <person name="Petersen C."/>
        </authorList>
    </citation>
    <scope>NUCLEOTIDE SEQUENCE</scope>
    <source>
        <strain evidence="4">IBT 15450</strain>
    </source>
</reference>
<feature type="transmembrane region" description="Helical" evidence="2">
    <location>
        <begin position="177"/>
        <end position="195"/>
    </location>
</feature>
<evidence type="ECO:0000313" key="4">
    <source>
        <dbReference type="EMBL" id="KAJ6043749.1"/>
    </source>
</evidence>
<feature type="region of interest" description="Disordered" evidence="1">
    <location>
        <begin position="1"/>
        <end position="39"/>
    </location>
</feature>
<feature type="transmembrane region" description="Helical" evidence="2">
    <location>
        <begin position="269"/>
        <end position="296"/>
    </location>
</feature>
<keyword evidence="5" id="KW-1185">Reference proteome</keyword>
<feature type="transmembrane region" description="Helical" evidence="2">
    <location>
        <begin position="230"/>
        <end position="249"/>
    </location>
</feature>
<feature type="domain" description="DUF7719" evidence="3">
    <location>
        <begin position="232"/>
        <end position="301"/>
    </location>
</feature>
<organism evidence="4 5">
    <name type="scientific">Penicillium canescens</name>
    <dbReference type="NCBI Taxonomy" id="5083"/>
    <lineage>
        <taxon>Eukaryota</taxon>
        <taxon>Fungi</taxon>
        <taxon>Dikarya</taxon>
        <taxon>Ascomycota</taxon>
        <taxon>Pezizomycotina</taxon>
        <taxon>Eurotiomycetes</taxon>
        <taxon>Eurotiomycetidae</taxon>
        <taxon>Eurotiales</taxon>
        <taxon>Aspergillaceae</taxon>
        <taxon>Penicillium</taxon>
    </lineage>
</organism>
<feature type="region of interest" description="Disordered" evidence="1">
    <location>
        <begin position="93"/>
        <end position="124"/>
    </location>
</feature>
<name>A0AAD6N9C1_PENCN</name>
<evidence type="ECO:0000256" key="1">
    <source>
        <dbReference type="SAM" id="MobiDB-lite"/>
    </source>
</evidence>
<evidence type="ECO:0000313" key="5">
    <source>
        <dbReference type="Proteomes" id="UP001219568"/>
    </source>
</evidence>
<keyword evidence="2" id="KW-0472">Membrane</keyword>
<dbReference type="PANTHER" id="PTHR37846:SF1">
    <property type="entry name" value="DEACETYLASE-LIKE PROTEIN"/>
    <property type="match status" value="1"/>
</dbReference>
<evidence type="ECO:0000259" key="3">
    <source>
        <dbReference type="Pfam" id="PF24841"/>
    </source>
</evidence>